<reference evidence="2 3" key="3">
    <citation type="submission" date="2020-02" db="EMBL/GenBank/DDBJ databases">
        <title>Newly sequenced genome of strain CSTR1 showed variability in Candidatus Kuenenia stuttgartiensis genomes.</title>
        <authorList>
            <person name="Ding C."/>
            <person name="Adrian L."/>
        </authorList>
    </citation>
    <scope>NUCLEOTIDE SEQUENCE [LARGE SCALE GENOMIC DNA]</scope>
    <source>
        <strain evidence="2 3">CSTR1</strain>
    </source>
</reference>
<reference evidence="1" key="2">
    <citation type="submission" date="2006-01" db="EMBL/GenBank/DDBJ databases">
        <authorList>
            <person name="Genoscope"/>
        </authorList>
    </citation>
    <scope>NUCLEOTIDE SEQUENCE</scope>
</reference>
<gene>
    <name evidence="2" type="ORF">KsCSTR_15580</name>
    <name evidence="1" type="ORF">kuste3157</name>
</gene>
<dbReference type="Proteomes" id="UP000501926">
    <property type="component" value="Chromosome"/>
</dbReference>
<reference evidence="1" key="1">
    <citation type="journal article" date="2006" name="Nature">
        <title>Deciphering the evolution and metabolism of an anammox bacterium from a community genome.</title>
        <authorList>
            <person name="Strous M."/>
            <person name="Pelletier E."/>
            <person name="Mangenot S."/>
            <person name="Rattei T."/>
            <person name="Lehner A."/>
            <person name="Taylor M.W."/>
            <person name="Horn M."/>
            <person name="Daims H."/>
            <person name="Bartol-Mavel D."/>
            <person name="Wincker P."/>
            <person name="Barbe V."/>
            <person name="Fonknechten N."/>
            <person name="Vallenet D."/>
            <person name="Segurens B."/>
            <person name="Schenowitz-Truong C."/>
            <person name="Medigue C."/>
            <person name="Collingro A."/>
            <person name="Snel B."/>
            <person name="Dutilh B.E."/>
            <person name="OpDenCamp H.J.M."/>
            <person name="vanDerDrift C."/>
            <person name="Cirpus I."/>
            <person name="vanDePas-Schoonen K.T."/>
            <person name="Harhangi H.R."/>
            <person name="vanNiftrik L."/>
            <person name="Schmid M."/>
            <person name="Keltjens J."/>
            <person name="vanDeVossenberg J."/>
            <person name="Kartal B."/>
            <person name="Meier H."/>
            <person name="Frishman D."/>
            <person name="Huynen M.A."/>
            <person name="Mewes H."/>
            <person name="Weissenbach J."/>
            <person name="Jetten M.S.M."/>
            <person name="Wagner M."/>
            <person name="LePaslier D."/>
        </authorList>
    </citation>
    <scope>NUCLEOTIDE SEQUENCE</scope>
</reference>
<evidence type="ECO:0000313" key="1">
    <source>
        <dbReference type="EMBL" id="CAJ73914.1"/>
    </source>
</evidence>
<proteinExistence type="predicted"/>
<name>Q1Q1M9_KUEST</name>
<dbReference type="EMBL" id="CT573071">
    <property type="protein sequence ID" value="CAJ73914.1"/>
    <property type="molecule type" value="Genomic_DNA"/>
</dbReference>
<dbReference type="EMBL" id="CP049055">
    <property type="protein sequence ID" value="QII10937.1"/>
    <property type="molecule type" value="Genomic_DNA"/>
</dbReference>
<sequence>MAFLLLSILNSYLKAGGSWPCRAGAPSAGISAPVGRHIIYLDMPCAKTHNR</sequence>
<evidence type="ECO:0000313" key="2">
    <source>
        <dbReference type="EMBL" id="QII10937.1"/>
    </source>
</evidence>
<protein>
    <submittedName>
        <fullName evidence="1">Uncharacterized protein</fullName>
    </submittedName>
</protein>
<organism evidence="1">
    <name type="scientific">Kuenenia stuttgartiensis</name>
    <dbReference type="NCBI Taxonomy" id="174633"/>
    <lineage>
        <taxon>Bacteria</taxon>
        <taxon>Pseudomonadati</taxon>
        <taxon>Planctomycetota</taxon>
        <taxon>Candidatus Brocadiia</taxon>
        <taxon>Candidatus Brocadiales</taxon>
        <taxon>Candidatus Brocadiaceae</taxon>
        <taxon>Candidatus Kuenenia</taxon>
    </lineage>
</organism>
<evidence type="ECO:0000313" key="3">
    <source>
        <dbReference type="Proteomes" id="UP000501926"/>
    </source>
</evidence>
<dbReference type="AlphaFoldDB" id="Q1Q1M9"/>
<accession>Q1Q1M9</accession>